<dbReference type="Pfam" id="PF25744">
    <property type="entry name" value="T4_Y13H"/>
    <property type="match status" value="1"/>
</dbReference>
<reference evidence="1 2" key="1">
    <citation type="journal article" date="2014" name="PLoS ONE">
        <title>Genomic, Proteomic, Morphological, and Phylogenetic Analyses of vB_EcoP_SU10, a Podoviridae Phage with C3 Morphology.</title>
        <authorList>
            <person name="Mirzaei M.K."/>
            <person name="Eriksson H."/>
            <person name="Kasuga K."/>
            <person name="Haggard-Ljungquist E."/>
            <person name="Nilsson A.S."/>
        </authorList>
    </citation>
    <scope>NUCLEOTIDE SEQUENCE [LARGE SCALE GENOMIC DNA]</scope>
</reference>
<name>A0A0B4N1U9_9CAUD</name>
<organism evidence="1 2">
    <name type="scientific">Escherichia phage vB_EcoP_SU10</name>
    <dbReference type="NCBI Taxonomy" id="1519788"/>
    <lineage>
        <taxon>Viruses</taxon>
        <taxon>Duplodnaviria</taxon>
        <taxon>Heunggongvirae</taxon>
        <taxon>Uroviricota</taxon>
        <taxon>Caudoviricetes</taxon>
        <taxon>Mktvariviridae</taxon>
        <taxon>Gordonclarkvirinae</taxon>
        <taxon>Kuravirus</taxon>
        <taxon>Kuravirus CHD5UKE1</taxon>
        <taxon>Kuravirus SU10</taxon>
    </lineage>
</organism>
<dbReference type="Proteomes" id="UP000031602">
    <property type="component" value="Segment"/>
</dbReference>
<dbReference type="KEGG" id="vg:24725251"/>
<accession>A0A0B4N1U9</accession>
<dbReference type="GeneID" id="24725251"/>
<evidence type="ECO:0000313" key="1">
    <source>
        <dbReference type="EMBL" id="AIF71802.1"/>
    </source>
</evidence>
<dbReference type="EMBL" id="KM044272">
    <property type="protein sequence ID" value="AIF71802.1"/>
    <property type="molecule type" value="Genomic_DNA"/>
</dbReference>
<keyword evidence="2" id="KW-1185">Reference proteome</keyword>
<dbReference type="InterPro" id="IPR057969">
    <property type="entry name" value="T4_Y13H-like"/>
</dbReference>
<proteinExistence type="predicted"/>
<protein>
    <submittedName>
        <fullName evidence="1">Uncharacterized protein</fullName>
    </submittedName>
</protein>
<dbReference type="RefSeq" id="YP_009152900.1">
    <property type="nucleotide sequence ID" value="NC_027395.1"/>
</dbReference>
<evidence type="ECO:0000313" key="2">
    <source>
        <dbReference type="Proteomes" id="UP000031602"/>
    </source>
</evidence>
<sequence>MSVRGYYESWAVFSGGSTLVALNGQLCIFETENLAITKAAELVRKFPNKTFTVKRIEVPALVE</sequence>
<dbReference type="OrthoDB" id="23447at10239"/>
<gene>
    <name evidence="1" type="ORF">SU10_049</name>
</gene>